<evidence type="ECO:0000256" key="1">
    <source>
        <dbReference type="SAM" id="SignalP"/>
    </source>
</evidence>
<dbReference type="EMBL" id="RIBS01000003">
    <property type="protein sequence ID" value="RNF84569.1"/>
    <property type="molecule type" value="Genomic_DNA"/>
</dbReference>
<keyword evidence="1" id="KW-0732">Signal</keyword>
<name>A0A3M8STE6_9GAMM</name>
<sequence>MLTAVAGILASVCAAPAFAQFDIAELNGSQAGPRTQIAVLGSPHLSGMAETFKPESLAPLLDHLQAFKPDVITIEALPGESCELLTRYSSIYPGAADYCSSTEIARKATGLDTAAAIVQVQEAFATWPEAPTPAQRRHMVSLLAAANDRASALVQWLQLPATERHAGDGVDQALAELMGKISRARNENYLVGATLAARLGLQRVYAIDDHSADSVGAGAGPGYEAAIQAIWANSQFPHAKQAQALEQAADMLALYRFLNQPKVMRSAIEGDFGAALKDASAARYGRQYVAWWETRNLRMVANIRSASGNHPGGRVLAIVGASHRPYFDAYLRLMHDVEVVDVMTLLERPES</sequence>
<feature type="chain" id="PRO_5017986253" description="TraB/GumN family protein" evidence="1">
    <location>
        <begin position="20"/>
        <end position="351"/>
    </location>
</feature>
<dbReference type="AlphaFoldDB" id="A0A3M8STE6"/>
<reference evidence="2 3" key="1">
    <citation type="submission" date="2018-11" db="EMBL/GenBank/DDBJ databases">
        <title>Lysobacter cryohumiis sp. nov., isolated from soil in the Tianshan Mountains, Xinjiang, China.</title>
        <authorList>
            <person name="Luo Y."/>
            <person name="Sheng H."/>
        </authorList>
    </citation>
    <scope>NUCLEOTIDE SEQUENCE [LARGE SCALE GENOMIC DNA]</scope>
    <source>
        <strain evidence="2 3">ZS60</strain>
    </source>
</reference>
<proteinExistence type="predicted"/>
<dbReference type="Pfam" id="PF18950">
    <property type="entry name" value="DUF5694"/>
    <property type="match status" value="1"/>
</dbReference>
<protein>
    <recommendedName>
        <fullName evidence="4">TraB/GumN family protein</fullName>
    </recommendedName>
</protein>
<gene>
    <name evidence="2" type="ORF">EER27_08720</name>
</gene>
<evidence type="ECO:0000313" key="2">
    <source>
        <dbReference type="EMBL" id="RNF84569.1"/>
    </source>
</evidence>
<dbReference type="InterPro" id="IPR043749">
    <property type="entry name" value="DUF5694"/>
</dbReference>
<feature type="signal peptide" evidence="1">
    <location>
        <begin position="1"/>
        <end position="19"/>
    </location>
</feature>
<accession>A0A3M8STE6</accession>
<organism evidence="2 3">
    <name type="scientific">Montanilutibacter psychrotolerans</name>
    <dbReference type="NCBI Taxonomy" id="1327343"/>
    <lineage>
        <taxon>Bacteria</taxon>
        <taxon>Pseudomonadati</taxon>
        <taxon>Pseudomonadota</taxon>
        <taxon>Gammaproteobacteria</taxon>
        <taxon>Lysobacterales</taxon>
        <taxon>Lysobacteraceae</taxon>
        <taxon>Montanilutibacter</taxon>
    </lineage>
</organism>
<dbReference type="OrthoDB" id="69432at2"/>
<keyword evidence="3" id="KW-1185">Reference proteome</keyword>
<evidence type="ECO:0008006" key="4">
    <source>
        <dbReference type="Google" id="ProtNLM"/>
    </source>
</evidence>
<comment type="caution">
    <text evidence="2">The sequence shown here is derived from an EMBL/GenBank/DDBJ whole genome shotgun (WGS) entry which is preliminary data.</text>
</comment>
<dbReference type="Proteomes" id="UP000267049">
    <property type="component" value="Unassembled WGS sequence"/>
</dbReference>
<evidence type="ECO:0000313" key="3">
    <source>
        <dbReference type="Proteomes" id="UP000267049"/>
    </source>
</evidence>